<keyword evidence="6 8" id="KW-0472">Membrane</keyword>
<feature type="transmembrane region" description="Helical" evidence="8">
    <location>
        <begin position="423"/>
        <end position="445"/>
    </location>
</feature>
<dbReference type="Gene3D" id="1.20.1250.20">
    <property type="entry name" value="MFS general substrate transporter like domains"/>
    <property type="match status" value="1"/>
</dbReference>
<keyword evidence="11" id="KW-1185">Reference proteome</keyword>
<evidence type="ECO:0000313" key="11">
    <source>
        <dbReference type="Proteomes" id="UP001596107"/>
    </source>
</evidence>
<feature type="transmembrane region" description="Helical" evidence="8">
    <location>
        <begin position="74"/>
        <end position="94"/>
    </location>
</feature>
<evidence type="ECO:0000256" key="2">
    <source>
        <dbReference type="ARBA" id="ARBA00022448"/>
    </source>
</evidence>
<dbReference type="PANTHER" id="PTHR42718:SF46">
    <property type="entry name" value="BLR6921 PROTEIN"/>
    <property type="match status" value="1"/>
</dbReference>
<evidence type="ECO:0000256" key="8">
    <source>
        <dbReference type="SAM" id="Phobius"/>
    </source>
</evidence>
<dbReference type="InterPro" id="IPR011701">
    <property type="entry name" value="MFS"/>
</dbReference>
<dbReference type="CDD" id="cd17503">
    <property type="entry name" value="MFS_LmrB_MDR_like"/>
    <property type="match status" value="1"/>
</dbReference>
<feature type="transmembrane region" description="Helical" evidence="8">
    <location>
        <begin position="100"/>
        <end position="117"/>
    </location>
</feature>
<comment type="caution">
    <text evidence="10">The sequence shown here is derived from an EMBL/GenBank/DDBJ whole genome shotgun (WGS) entry which is preliminary data.</text>
</comment>
<feature type="transmembrane region" description="Helical" evidence="8">
    <location>
        <begin position="220"/>
        <end position="237"/>
    </location>
</feature>
<keyword evidence="4 8" id="KW-0812">Transmembrane</keyword>
<evidence type="ECO:0000256" key="3">
    <source>
        <dbReference type="ARBA" id="ARBA00022475"/>
    </source>
</evidence>
<dbReference type="PROSITE" id="PS50850">
    <property type="entry name" value="MFS"/>
    <property type="match status" value="1"/>
</dbReference>
<dbReference type="InterPro" id="IPR004638">
    <property type="entry name" value="EmrB-like"/>
</dbReference>
<feature type="transmembrane region" description="Helical" evidence="8">
    <location>
        <begin position="192"/>
        <end position="214"/>
    </location>
</feature>
<feature type="transmembrane region" description="Helical" evidence="8">
    <location>
        <begin position="129"/>
        <end position="151"/>
    </location>
</feature>
<feature type="transmembrane region" description="Helical" evidence="8">
    <location>
        <begin position="291"/>
        <end position="311"/>
    </location>
</feature>
<evidence type="ECO:0000256" key="4">
    <source>
        <dbReference type="ARBA" id="ARBA00022692"/>
    </source>
</evidence>
<dbReference type="PRINTS" id="PR01036">
    <property type="entry name" value="TCRTETB"/>
</dbReference>
<evidence type="ECO:0000313" key="10">
    <source>
        <dbReference type="EMBL" id="MFC5584223.1"/>
    </source>
</evidence>
<accession>A0ABW0T4W2</accession>
<evidence type="ECO:0000259" key="9">
    <source>
        <dbReference type="PROSITE" id="PS50850"/>
    </source>
</evidence>
<reference evidence="11" key="1">
    <citation type="journal article" date="2019" name="Int. J. Syst. Evol. Microbiol.">
        <title>The Global Catalogue of Microorganisms (GCM) 10K type strain sequencing project: providing services to taxonomists for standard genome sequencing and annotation.</title>
        <authorList>
            <consortium name="The Broad Institute Genomics Platform"/>
            <consortium name="The Broad Institute Genome Sequencing Center for Infectious Disease"/>
            <person name="Wu L."/>
            <person name="Ma J."/>
        </authorList>
    </citation>
    <scope>NUCLEOTIDE SEQUENCE [LARGE SCALE GENOMIC DNA]</scope>
    <source>
        <strain evidence="11">JCM 3366</strain>
    </source>
</reference>
<feature type="transmembrane region" description="Helical" evidence="8">
    <location>
        <begin position="41"/>
        <end position="62"/>
    </location>
</feature>
<feature type="transmembrane region" description="Helical" evidence="8">
    <location>
        <begin position="348"/>
        <end position="374"/>
    </location>
</feature>
<protein>
    <submittedName>
        <fullName evidence="10">DHA2 family efflux MFS transporter permease subunit</fullName>
    </submittedName>
</protein>
<feature type="region of interest" description="Disordered" evidence="7">
    <location>
        <begin position="449"/>
        <end position="471"/>
    </location>
</feature>
<comment type="subcellular location">
    <subcellularLocation>
        <location evidence="1">Cell membrane</location>
        <topology evidence="1">Multi-pass membrane protein</topology>
    </subcellularLocation>
</comment>
<evidence type="ECO:0000256" key="7">
    <source>
        <dbReference type="SAM" id="MobiDB-lite"/>
    </source>
</evidence>
<dbReference type="RefSeq" id="WP_378596207.1">
    <property type="nucleotide sequence ID" value="NZ_CP078143.1"/>
</dbReference>
<feature type="transmembrane region" description="Helical" evidence="8">
    <location>
        <begin position="258"/>
        <end position="279"/>
    </location>
</feature>
<keyword evidence="2" id="KW-0813">Transport</keyword>
<feature type="transmembrane region" description="Helical" evidence="8">
    <location>
        <begin position="395"/>
        <end position="417"/>
    </location>
</feature>
<organism evidence="10 11">
    <name type="scientific">Nitratireductor kimnyeongensis</name>
    <dbReference type="NCBI Taxonomy" id="430679"/>
    <lineage>
        <taxon>Bacteria</taxon>
        <taxon>Pseudomonadati</taxon>
        <taxon>Pseudomonadota</taxon>
        <taxon>Alphaproteobacteria</taxon>
        <taxon>Hyphomicrobiales</taxon>
        <taxon>Phyllobacteriaceae</taxon>
        <taxon>Nitratireductor</taxon>
    </lineage>
</organism>
<name>A0ABW0T4W2_9HYPH</name>
<keyword evidence="5 8" id="KW-1133">Transmembrane helix</keyword>
<feature type="domain" description="Major facilitator superfamily (MFS) profile" evidence="9">
    <location>
        <begin position="5"/>
        <end position="450"/>
    </location>
</feature>
<gene>
    <name evidence="10" type="ORF">ACFPOD_03795</name>
</gene>
<proteinExistence type="predicted"/>
<evidence type="ECO:0000256" key="1">
    <source>
        <dbReference type="ARBA" id="ARBA00004651"/>
    </source>
</evidence>
<sequence length="471" mass="49007">MNRTLPLILAVALFMEQMDSTVIATSLPAIAADIGTSPVTLKLALTSYLVSLAIFIPISGFMADRFGAKKVFRIAIAVFVLGSIACAFSNSLAAFVLSRFLQGMGGAMMTPVGRLVLVRAVPREQLVKAMAWLTVPALIGPIAGPPLGGFVTTYFSWHWIFLINVPIGLLGIIISGFVLPDFAREETGRLDLSGFLLCSIGASGLVFGLSVISLPALPPIVGVLTVLLGFLASALYIRHAFQASNPILNLGLFANRAFRSAIIGGSLFRIGVGAVPFLLPLMFQVVFGLTPFQSGLLTFASAFGAIAMKFIATTALRLGGFRVVLVAASVLGAASIAVNALFTPATPHWIIVTVLIGSGLLRSLFFTSATALVFAELGDREASQASTISAAAQQVSIALGVAVGGGILEMSAFITGTELGMDAFVSAFLIVAALSALAAIPFLSLPPEAGSRVSGHIKRRNRGDEPTPAGE</sequence>
<dbReference type="EMBL" id="JBHSNB010000001">
    <property type="protein sequence ID" value="MFC5584223.1"/>
    <property type="molecule type" value="Genomic_DNA"/>
</dbReference>
<dbReference type="PANTHER" id="PTHR42718">
    <property type="entry name" value="MAJOR FACILITATOR SUPERFAMILY MULTIDRUG TRANSPORTER MFSC"/>
    <property type="match status" value="1"/>
</dbReference>
<dbReference type="InterPro" id="IPR036259">
    <property type="entry name" value="MFS_trans_sf"/>
</dbReference>
<dbReference type="Pfam" id="PF07690">
    <property type="entry name" value="MFS_1"/>
    <property type="match status" value="1"/>
</dbReference>
<feature type="transmembrane region" description="Helical" evidence="8">
    <location>
        <begin position="323"/>
        <end position="342"/>
    </location>
</feature>
<dbReference type="InterPro" id="IPR020846">
    <property type="entry name" value="MFS_dom"/>
</dbReference>
<keyword evidence="3" id="KW-1003">Cell membrane</keyword>
<evidence type="ECO:0000256" key="6">
    <source>
        <dbReference type="ARBA" id="ARBA00023136"/>
    </source>
</evidence>
<dbReference type="Proteomes" id="UP001596107">
    <property type="component" value="Unassembled WGS sequence"/>
</dbReference>
<dbReference type="NCBIfam" id="TIGR00711">
    <property type="entry name" value="efflux_EmrB"/>
    <property type="match status" value="1"/>
</dbReference>
<feature type="transmembrane region" description="Helical" evidence="8">
    <location>
        <begin position="157"/>
        <end position="180"/>
    </location>
</feature>
<dbReference type="Gene3D" id="1.20.1720.10">
    <property type="entry name" value="Multidrug resistance protein D"/>
    <property type="match status" value="1"/>
</dbReference>
<dbReference type="SUPFAM" id="SSF103473">
    <property type="entry name" value="MFS general substrate transporter"/>
    <property type="match status" value="1"/>
</dbReference>
<evidence type="ECO:0000256" key="5">
    <source>
        <dbReference type="ARBA" id="ARBA00022989"/>
    </source>
</evidence>